<proteinExistence type="predicted"/>
<protein>
    <submittedName>
        <fullName evidence="2">Uncharacterized protein</fullName>
    </submittedName>
</protein>
<dbReference type="Proteomes" id="UP000321490">
    <property type="component" value="Unassembled WGS sequence"/>
</dbReference>
<name>A0A562IQB0_9ACTN</name>
<keyword evidence="3" id="KW-1185">Reference proteome</keyword>
<feature type="region of interest" description="Disordered" evidence="1">
    <location>
        <begin position="1"/>
        <end position="20"/>
    </location>
</feature>
<gene>
    <name evidence="2" type="ORF">JD78_01704</name>
</gene>
<dbReference type="EMBL" id="VLKF01000001">
    <property type="protein sequence ID" value="TWH73181.1"/>
    <property type="molecule type" value="Genomic_DNA"/>
</dbReference>
<reference evidence="2 3" key="1">
    <citation type="submission" date="2019-07" db="EMBL/GenBank/DDBJ databases">
        <title>R&amp;d 2014.</title>
        <authorList>
            <person name="Klenk H.-P."/>
        </authorList>
    </citation>
    <scope>NUCLEOTIDE SEQUENCE [LARGE SCALE GENOMIC DNA]</scope>
    <source>
        <strain evidence="2 3">DSM 45764</strain>
    </source>
</reference>
<evidence type="ECO:0000313" key="2">
    <source>
        <dbReference type="EMBL" id="TWH73181.1"/>
    </source>
</evidence>
<dbReference type="AlphaFoldDB" id="A0A562IQB0"/>
<evidence type="ECO:0000256" key="1">
    <source>
        <dbReference type="SAM" id="MobiDB-lite"/>
    </source>
</evidence>
<sequence length="200" mass="20117">MGDHGPVNGTDDTSATVPLPTRRAVLLPPVDPATATGLLQATGCGGWLVPEPGGATVFTGEVLSAGALARALGHGAGRPDGVLLWADPSGPEAGFVLLHRGDVVTAHSWTTSGAGELGEPALAARATGRPGVEPALRDLLARPAADPLAHLPELADLFGVPAAVLPLLTAAALPTGSVRVPVAPRRPGRLRSLLGGVRRR</sequence>
<evidence type="ECO:0000313" key="3">
    <source>
        <dbReference type="Proteomes" id="UP000321490"/>
    </source>
</evidence>
<comment type="caution">
    <text evidence="2">The sequence shown here is derived from an EMBL/GenBank/DDBJ whole genome shotgun (WGS) entry which is preliminary data.</text>
</comment>
<accession>A0A562IQB0</accession>
<organism evidence="2 3">
    <name type="scientific">Modestobacter roseus</name>
    <dbReference type="NCBI Taxonomy" id="1181884"/>
    <lineage>
        <taxon>Bacteria</taxon>
        <taxon>Bacillati</taxon>
        <taxon>Actinomycetota</taxon>
        <taxon>Actinomycetes</taxon>
        <taxon>Geodermatophilales</taxon>
        <taxon>Geodermatophilaceae</taxon>
        <taxon>Modestobacter</taxon>
    </lineage>
</organism>